<keyword evidence="4" id="KW-0378">Hydrolase</keyword>
<dbReference type="GO" id="GO:0008237">
    <property type="term" value="F:metallopeptidase activity"/>
    <property type="evidence" value="ECO:0007669"/>
    <property type="project" value="UniProtKB-KW"/>
</dbReference>
<proteinExistence type="predicted"/>
<dbReference type="GO" id="GO:0046872">
    <property type="term" value="F:metal ion binding"/>
    <property type="evidence" value="ECO:0007669"/>
    <property type="project" value="UniProtKB-KW"/>
</dbReference>
<evidence type="ECO:0000256" key="1">
    <source>
        <dbReference type="ARBA" id="ARBA00001947"/>
    </source>
</evidence>
<feature type="compositionally biased region" description="Low complexity" evidence="7">
    <location>
        <begin position="32"/>
        <end position="44"/>
    </location>
</feature>
<organism evidence="8 9">
    <name type="scientific">Lepraria neglecta</name>
    <dbReference type="NCBI Taxonomy" id="209136"/>
    <lineage>
        <taxon>Eukaryota</taxon>
        <taxon>Fungi</taxon>
        <taxon>Dikarya</taxon>
        <taxon>Ascomycota</taxon>
        <taxon>Pezizomycotina</taxon>
        <taxon>Lecanoromycetes</taxon>
        <taxon>OSLEUM clade</taxon>
        <taxon>Lecanoromycetidae</taxon>
        <taxon>Lecanorales</taxon>
        <taxon>Lecanorineae</taxon>
        <taxon>Stereocaulaceae</taxon>
        <taxon>Lepraria</taxon>
    </lineage>
</organism>
<feature type="region of interest" description="Disordered" evidence="7">
    <location>
        <begin position="24"/>
        <end position="55"/>
    </location>
</feature>
<comment type="cofactor">
    <cofactor evidence="1">
        <name>Zn(2+)</name>
        <dbReference type="ChEBI" id="CHEBI:29105"/>
    </cofactor>
</comment>
<evidence type="ECO:0000313" key="8">
    <source>
        <dbReference type="EMBL" id="KAK3175889.1"/>
    </source>
</evidence>
<comment type="caution">
    <text evidence="8">The sequence shown here is derived from an EMBL/GenBank/DDBJ whole genome shotgun (WGS) entry which is preliminary data.</text>
</comment>
<name>A0AAE0DMU5_9LECA</name>
<dbReference type="Gene3D" id="3.40.390.10">
    <property type="entry name" value="Collagenase (Catalytic Domain)"/>
    <property type="match status" value="1"/>
</dbReference>
<dbReference type="GO" id="GO:0006508">
    <property type="term" value="P:proteolysis"/>
    <property type="evidence" value="ECO:0007669"/>
    <property type="project" value="UniProtKB-KW"/>
</dbReference>
<dbReference type="PANTHER" id="PTHR15910:SF1">
    <property type="entry name" value="ARCHAEMETZINCIN-2"/>
    <property type="match status" value="1"/>
</dbReference>
<evidence type="ECO:0000256" key="7">
    <source>
        <dbReference type="SAM" id="MobiDB-lite"/>
    </source>
</evidence>
<evidence type="ECO:0000256" key="3">
    <source>
        <dbReference type="ARBA" id="ARBA00022723"/>
    </source>
</evidence>
<evidence type="ECO:0000256" key="5">
    <source>
        <dbReference type="ARBA" id="ARBA00022833"/>
    </source>
</evidence>
<dbReference type="CDD" id="cd11375">
    <property type="entry name" value="Peptidase_M54"/>
    <property type="match status" value="1"/>
</dbReference>
<keyword evidence="5" id="KW-0862">Zinc</keyword>
<sequence>MTSQTSARASPECEHNILRFESSTHAEEVGYRRPAAQQRAIAAGRTKKDADSWSDSSFPAPLVLPGDELSFDPRYPPQSLRSWLREKERNEVTKEKNALYVAGPPDTDTEIGFVRTWACPEADAKGVSVNATARPSHVAVANYLGAFYHGMRVKLLPSETLRFTSWIDDGSQPSKSRAESTKPKLIGLTTPKECIGIRTRVCPDKTFQRQLNLDDLLDVAISVLPDDAYALLMVVEHDLFEDEDDDFCCGRAYGGSRIAAVSMARYNPTLDEQQNVGREHAWPASHCDAYVQECCGATPRATKKARTRSNEPTTGPEELFQAAVSAHKPFFAPTSLSTNEQLSPSGLWLSRVCQTASHELGHCFGMDHCVYYACVMQGTASLAEDVRQPPYLCPVDLAKVLRATGAGERGRYEAILAFCEGHEGTPMFAVLGAWIRGILAESGPQGQSSTQGSKMGFRNMPVELSP</sequence>
<dbReference type="AlphaFoldDB" id="A0AAE0DMU5"/>
<keyword evidence="2" id="KW-0645">Protease</keyword>
<dbReference type="Pfam" id="PF07998">
    <property type="entry name" value="Peptidase_M54"/>
    <property type="match status" value="1"/>
</dbReference>
<keyword evidence="6" id="KW-0482">Metalloprotease</keyword>
<evidence type="ECO:0000256" key="6">
    <source>
        <dbReference type="ARBA" id="ARBA00023049"/>
    </source>
</evidence>
<dbReference type="Proteomes" id="UP001276659">
    <property type="component" value="Unassembled WGS sequence"/>
</dbReference>
<accession>A0AAE0DMU5</accession>
<keyword evidence="3" id="KW-0479">Metal-binding</keyword>
<dbReference type="EMBL" id="JASNWA010000004">
    <property type="protein sequence ID" value="KAK3175889.1"/>
    <property type="molecule type" value="Genomic_DNA"/>
</dbReference>
<protein>
    <submittedName>
        <fullName evidence="8">Uncharacterized protein</fullName>
    </submittedName>
</protein>
<evidence type="ECO:0000313" key="9">
    <source>
        <dbReference type="Proteomes" id="UP001276659"/>
    </source>
</evidence>
<dbReference type="InterPro" id="IPR024079">
    <property type="entry name" value="MetalloPept_cat_dom_sf"/>
</dbReference>
<gene>
    <name evidence="8" type="ORF">OEA41_007211</name>
</gene>
<evidence type="ECO:0000256" key="4">
    <source>
        <dbReference type="ARBA" id="ARBA00022801"/>
    </source>
</evidence>
<dbReference type="SUPFAM" id="SSF55486">
    <property type="entry name" value="Metalloproteases ('zincins'), catalytic domain"/>
    <property type="match status" value="1"/>
</dbReference>
<dbReference type="InterPro" id="IPR012962">
    <property type="entry name" value="Pept_M54_archaemetzincn"/>
</dbReference>
<keyword evidence="9" id="KW-1185">Reference proteome</keyword>
<dbReference type="PANTHER" id="PTHR15910">
    <property type="entry name" value="ARCHAEMETZINCIN"/>
    <property type="match status" value="1"/>
</dbReference>
<evidence type="ECO:0000256" key="2">
    <source>
        <dbReference type="ARBA" id="ARBA00022670"/>
    </source>
</evidence>
<reference evidence="8" key="1">
    <citation type="submission" date="2022-11" db="EMBL/GenBank/DDBJ databases">
        <title>Chromosomal genome sequence assembly and mating type (MAT) locus characterization of the leprose asexual lichenized fungus Lepraria neglecta (Nyl.) Erichsen.</title>
        <authorList>
            <person name="Allen J.L."/>
            <person name="Pfeffer B."/>
        </authorList>
    </citation>
    <scope>NUCLEOTIDE SEQUENCE</scope>
    <source>
        <strain evidence="8">Allen 5258</strain>
    </source>
</reference>